<evidence type="ECO:0000256" key="3">
    <source>
        <dbReference type="ARBA" id="ARBA00022475"/>
    </source>
</evidence>
<dbReference type="GO" id="GO:0006465">
    <property type="term" value="P:signal peptide processing"/>
    <property type="evidence" value="ECO:0007669"/>
    <property type="project" value="TreeGrafter"/>
</dbReference>
<evidence type="ECO:0000256" key="4">
    <source>
        <dbReference type="ARBA" id="ARBA00022692"/>
    </source>
</evidence>
<feature type="domain" description="Prepilin peptidase A24 N-terminal" evidence="9">
    <location>
        <begin position="11"/>
        <end position="90"/>
    </location>
</feature>
<dbReference type="GO" id="GO:0005886">
    <property type="term" value="C:plasma membrane"/>
    <property type="evidence" value="ECO:0007669"/>
    <property type="project" value="UniProtKB-SubCell"/>
</dbReference>
<evidence type="ECO:0000256" key="2">
    <source>
        <dbReference type="ARBA" id="ARBA00005801"/>
    </source>
</evidence>
<evidence type="ECO:0000259" key="8">
    <source>
        <dbReference type="Pfam" id="PF01478"/>
    </source>
</evidence>
<feature type="transmembrane region" description="Helical" evidence="7">
    <location>
        <begin position="6"/>
        <end position="24"/>
    </location>
</feature>
<feature type="transmembrane region" description="Helical" evidence="7">
    <location>
        <begin position="191"/>
        <end position="207"/>
    </location>
</feature>
<accession>A0A2M8GN41</accession>
<dbReference type="Pfam" id="PF06750">
    <property type="entry name" value="A24_N_bact"/>
    <property type="match status" value="1"/>
</dbReference>
<organism evidence="10 11">
    <name type="scientific">Candidatus Roizmanbacteria bacterium CG_4_8_14_3_um_filter_36_10</name>
    <dbReference type="NCBI Taxonomy" id="1974834"/>
    <lineage>
        <taxon>Bacteria</taxon>
        <taxon>Candidatus Roizmaniibacteriota</taxon>
    </lineage>
</organism>
<evidence type="ECO:0000313" key="10">
    <source>
        <dbReference type="EMBL" id="PJC81990.1"/>
    </source>
</evidence>
<dbReference type="PANTHER" id="PTHR30487:SF0">
    <property type="entry name" value="PREPILIN LEADER PEPTIDASE_N-METHYLTRANSFERASE-RELATED"/>
    <property type="match status" value="1"/>
</dbReference>
<feature type="transmembrane region" description="Helical" evidence="7">
    <location>
        <begin position="137"/>
        <end position="155"/>
    </location>
</feature>
<reference evidence="11" key="1">
    <citation type="submission" date="2017-09" db="EMBL/GenBank/DDBJ databases">
        <title>Depth-based differentiation of microbial function through sediment-hosted aquifers and enrichment of novel symbionts in the deep terrestrial subsurface.</title>
        <authorList>
            <person name="Probst A.J."/>
            <person name="Ladd B."/>
            <person name="Jarett J.K."/>
            <person name="Geller-Mcgrath D.E."/>
            <person name="Sieber C.M.K."/>
            <person name="Emerson J.B."/>
            <person name="Anantharaman K."/>
            <person name="Thomas B.C."/>
            <person name="Malmstrom R."/>
            <person name="Stieglmeier M."/>
            <person name="Klingl A."/>
            <person name="Woyke T."/>
            <person name="Ryan C.M."/>
            <person name="Banfield J.F."/>
        </authorList>
    </citation>
    <scope>NUCLEOTIDE SEQUENCE [LARGE SCALE GENOMIC DNA]</scope>
</reference>
<keyword evidence="6 7" id="KW-0472">Membrane</keyword>
<feature type="transmembrane region" description="Helical" evidence="7">
    <location>
        <begin position="167"/>
        <end position="184"/>
    </location>
</feature>
<sequence length="270" mass="31282">MIFLIFLSIFILGAAIGSFLNVLIGRLPKGEKITGRSHCDHCRKKLRWYDLIPILSFFILDRKCRYCHKKLSWQYPIVEIITGISFVLITNYQIPITRQFSNIRSLGNWSLFGYWLLVIGLLSSFIVIFFSDLKYHLISDYVLITLFIFSFFYKLFNNVTIQQFSNFFLSGLIVALPIFLIYYFSKERAMGLGDVYLSTIIGFLLGWKRGYLALYIAVITGAIFGLVLIVLKKKKLQSKIAFGPFIVIGTIVMLFWGEKIMEIIKKIYGF</sequence>
<protein>
    <recommendedName>
        <fullName evidence="12">Prepilin peptidase</fullName>
    </recommendedName>
</protein>
<gene>
    <name evidence="10" type="ORF">CO007_01735</name>
</gene>
<feature type="transmembrane region" description="Helical" evidence="7">
    <location>
        <begin position="240"/>
        <end position="257"/>
    </location>
</feature>
<dbReference type="InterPro" id="IPR050882">
    <property type="entry name" value="Prepilin_peptidase/N-MTase"/>
</dbReference>
<evidence type="ECO:0000256" key="7">
    <source>
        <dbReference type="SAM" id="Phobius"/>
    </source>
</evidence>
<evidence type="ECO:0000256" key="1">
    <source>
        <dbReference type="ARBA" id="ARBA00004651"/>
    </source>
</evidence>
<dbReference type="Gene3D" id="1.20.120.1220">
    <property type="match status" value="1"/>
</dbReference>
<evidence type="ECO:0000256" key="5">
    <source>
        <dbReference type="ARBA" id="ARBA00022989"/>
    </source>
</evidence>
<dbReference type="Proteomes" id="UP000229370">
    <property type="component" value="Unassembled WGS sequence"/>
</dbReference>
<comment type="similarity">
    <text evidence="2">Belongs to the peptidase A24 family.</text>
</comment>
<keyword evidence="3" id="KW-1003">Cell membrane</keyword>
<dbReference type="InterPro" id="IPR010627">
    <property type="entry name" value="Prepilin_pept_A24_N"/>
</dbReference>
<dbReference type="Pfam" id="PF01478">
    <property type="entry name" value="Peptidase_A24"/>
    <property type="match status" value="1"/>
</dbReference>
<comment type="caution">
    <text evidence="10">The sequence shown here is derived from an EMBL/GenBank/DDBJ whole genome shotgun (WGS) entry which is preliminary data.</text>
</comment>
<evidence type="ECO:0000313" key="11">
    <source>
        <dbReference type="Proteomes" id="UP000229370"/>
    </source>
</evidence>
<evidence type="ECO:0000256" key="6">
    <source>
        <dbReference type="ARBA" id="ARBA00023136"/>
    </source>
</evidence>
<name>A0A2M8GN41_9BACT</name>
<keyword evidence="5 7" id="KW-1133">Transmembrane helix</keyword>
<dbReference type="AlphaFoldDB" id="A0A2M8GN41"/>
<evidence type="ECO:0000259" key="9">
    <source>
        <dbReference type="Pfam" id="PF06750"/>
    </source>
</evidence>
<feature type="transmembrane region" description="Helical" evidence="7">
    <location>
        <begin position="112"/>
        <end position="130"/>
    </location>
</feature>
<dbReference type="PANTHER" id="PTHR30487">
    <property type="entry name" value="TYPE 4 PREPILIN-LIKE PROTEINS LEADER PEPTIDE-PROCESSING ENZYME"/>
    <property type="match status" value="1"/>
</dbReference>
<dbReference type="GO" id="GO:0004190">
    <property type="term" value="F:aspartic-type endopeptidase activity"/>
    <property type="evidence" value="ECO:0007669"/>
    <property type="project" value="InterPro"/>
</dbReference>
<keyword evidence="4 7" id="KW-0812">Transmembrane</keyword>
<evidence type="ECO:0008006" key="12">
    <source>
        <dbReference type="Google" id="ProtNLM"/>
    </source>
</evidence>
<dbReference type="EMBL" id="PFQK01000033">
    <property type="protein sequence ID" value="PJC81990.1"/>
    <property type="molecule type" value="Genomic_DNA"/>
</dbReference>
<dbReference type="InterPro" id="IPR000045">
    <property type="entry name" value="Prepilin_IV_endopep_pep"/>
</dbReference>
<comment type="subcellular location">
    <subcellularLocation>
        <location evidence="1">Cell membrane</location>
        <topology evidence="1">Multi-pass membrane protein</topology>
    </subcellularLocation>
</comment>
<feature type="domain" description="Prepilin type IV endopeptidase peptidase" evidence="8">
    <location>
        <begin position="121"/>
        <end position="226"/>
    </location>
</feature>
<proteinExistence type="inferred from homology"/>
<feature type="transmembrane region" description="Helical" evidence="7">
    <location>
        <begin position="213"/>
        <end position="231"/>
    </location>
</feature>
<feature type="transmembrane region" description="Helical" evidence="7">
    <location>
        <begin position="72"/>
        <end position="92"/>
    </location>
</feature>